<gene>
    <name evidence="5" type="ORF">WNY59_01020</name>
</gene>
<dbReference type="Gene3D" id="1.10.10.10">
    <property type="entry name" value="Winged helix-like DNA-binding domain superfamily/Winged helix DNA-binding domain"/>
    <property type="match status" value="1"/>
</dbReference>
<dbReference type="PANTHER" id="PTHR43537">
    <property type="entry name" value="TRANSCRIPTIONAL REGULATOR, GNTR FAMILY"/>
    <property type="match status" value="1"/>
</dbReference>
<dbReference type="PROSITE" id="PS50949">
    <property type="entry name" value="HTH_GNTR"/>
    <property type="match status" value="1"/>
</dbReference>
<keyword evidence="2" id="KW-0238">DNA-binding</keyword>
<dbReference type="InterPro" id="IPR000524">
    <property type="entry name" value="Tscrpt_reg_HTH_GntR"/>
</dbReference>
<evidence type="ECO:0000256" key="3">
    <source>
        <dbReference type="ARBA" id="ARBA00023163"/>
    </source>
</evidence>
<evidence type="ECO:0000256" key="2">
    <source>
        <dbReference type="ARBA" id="ARBA00023125"/>
    </source>
</evidence>
<protein>
    <submittedName>
        <fullName evidence="5">GntR family transcriptional regulator</fullName>
    </submittedName>
</protein>
<comment type="caution">
    <text evidence="5">The sequence shown here is derived from an EMBL/GenBank/DDBJ whole genome shotgun (WGS) entry which is preliminary data.</text>
</comment>
<dbReference type="InterPro" id="IPR036388">
    <property type="entry name" value="WH-like_DNA-bd_sf"/>
</dbReference>
<evidence type="ECO:0000313" key="5">
    <source>
        <dbReference type="EMBL" id="MEM5500162.1"/>
    </source>
</evidence>
<dbReference type="CDD" id="cd07377">
    <property type="entry name" value="WHTH_GntR"/>
    <property type="match status" value="1"/>
</dbReference>
<organism evidence="5 6">
    <name type="scientific">Ahrensia kielensis</name>
    <dbReference type="NCBI Taxonomy" id="76980"/>
    <lineage>
        <taxon>Bacteria</taxon>
        <taxon>Pseudomonadati</taxon>
        <taxon>Pseudomonadota</taxon>
        <taxon>Alphaproteobacteria</taxon>
        <taxon>Hyphomicrobiales</taxon>
        <taxon>Ahrensiaceae</taxon>
        <taxon>Ahrensia</taxon>
    </lineage>
</organism>
<dbReference type="SUPFAM" id="SSF48008">
    <property type="entry name" value="GntR ligand-binding domain-like"/>
    <property type="match status" value="1"/>
</dbReference>
<dbReference type="SMART" id="SM00895">
    <property type="entry name" value="FCD"/>
    <property type="match status" value="1"/>
</dbReference>
<dbReference type="PANTHER" id="PTHR43537:SF5">
    <property type="entry name" value="UXU OPERON TRANSCRIPTIONAL REGULATOR"/>
    <property type="match status" value="1"/>
</dbReference>
<dbReference type="SUPFAM" id="SSF46785">
    <property type="entry name" value="Winged helix' DNA-binding domain"/>
    <property type="match status" value="1"/>
</dbReference>
<name>A0ABU9T206_9HYPH</name>
<dbReference type="Proteomes" id="UP001477870">
    <property type="component" value="Unassembled WGS sequence"/>
</dbReference>
<dbReference type="SMART" id="SM00345">
    <property type="entry name" value="HTH_GNTR"/>
    <property type="match status" value="1"/>
</dbReference>
<dbReference type="EMBL" id="JBBMQO010000001">
    <property type="protein sequence ID" value="MEM5500162.1"/>
    <property type="molecule type" value="Genomic_DNA"/>
</dbReference>
<dbReference type="InterPro" id="IPR011711">
    <property type="entry name" value="GntR_C"/>
</dbReference>
<keyword evidence="6" id="KW-1185">Reference proteome</keyword>
<keyword evidence="3" id="KW-0804">Transcription</keyword>
<dbReference type="Gene3D" id="1.20.120.530">
    <property type="entry name" value="GntR ligand-binding domain-like"/>
    <property type="match status" value="1"/>
</dbReference>
<sequence>MVKTSKNEQVFEIANVLSPNMIDRTRSIGPQIYDLVRLNIILDNLKPGQAINEQDVCGCLGVSRTPMREAYQKLMHDGLIKTISKVGTIVSDIDDARVTEGIIIRRALEREVVKIICTNDCDLSVLEPLVALQSVAVSQKNHIDFFKYDEEFHQLLAKMAGIPSAWRLAQSVKAHTDRARIRLTADLPLRINVAFEEHLKLIEALKIKDAELAQALVSQHINSVFEAVKNAK</sequence>
<feature type="domain" description="HTH gntR-type" evidence="4">
    <location>
        <begin position="26"/>
        <end position="93"/>
    </location>
</feature>
<proteinExistence type="predicted"/>
<dbReference type="Pfam" id="PF07729">
    <property type="entry name" value="FCD"/>
    <property type="match status" value="1"/>
</dbReference>
<evidence type="ECO:0000313" key="6">
    <source>
        <dbReference type="Proteomes" id="UP001477870"/>
    </source>
</evidence>
<evidence type="ECO:0000259" key="4">
    <source>
        <dbReference type="PROSITE" id="PS50949"/>
    </source>
</evidence>
<dbReference type="RefSeq" id="WP_342846163.1">
    <property type="nucleotide sequence ID" value="NZ_JBBMQO010000001.1"/>
</dbReference>
<dbReference type="Pfam" id="PF00392">
    <property type="entry name" value="GntR"/>
    <property type="match status" value="1"/>
</dbReference>
<dbReference type="InterPro" id="IPR036390">
    <property type="entry name" value="WH_DNA-bd_sf"/>
</dbReference>
<dbReference type="InterPro" id="IPR008920">
    <property type="entry name" value="TF_FadR/GntR_C"/>
</dbReference>
<keyword evidence="1" id="KW-0805">Transcription regulation</keyword>
<evidence type="ECO:0000256" key="1">
    <source>
        <dbReference type="ARBA" id="ARBA00023015"/>
    </source>
</evidence>
<accession>A0ABU9T206</accession>
<reference evidence="5 6" key="1">
    <citation type="submission" date="2024-03" db="EMBL/GenBank/DDBJ databases">
        <title>Community enrichment and isolation of bacterial strains for fucoidan degradation.</title>
        <authorList>
            <person name="Sichert A."/>
        </authorList>
    </citation>
    <scope>NUCLEOTIDE SEQUENCE [LARGE SCALE GENOMIC DNA]</scope>
    <source>
        <strain evidence="5 6">AS62</strain>
    </source>
</reference>